<feature type="domain" description="D-alanyl-D-alanine carboxypeptidase-like core" evidence="3">
    <location>
        <begin position="147"/>
        <end position="267"/>
    </location>
</feature>
<dbReference type="GO" id="GO:0006508">
    <property type="term" value="P:proteolysis"/>
    <property type="evidence" value="ECO:0007669"/>
    <property type="project" value="InterPro"/>
</dbReference>
<organism evidence="4 5">
    <name type="scientific">Ruminococcus champanellensis (strain DSM 18848 / JCM 17042 / KCTC 15320 / 18P13)</name>
    <dbReference type="NCBI Taxonomy" id="213810"/>
    <lineage>
        <taxon>Bacteria</taxon>
        <taxon>Bacillati</taxon>
        <taxon>Bacillota</taxon>
        <taxon>Clostridia</taxon>
        <taxon>Eubacteriales</taxon>
        <taxon>Oscillospiraceae</taxon>
        <taxon>Ruminococcus</taxon>
    </lineage>
</organism>
<keyword evidence="4" id="KW-0378">Hydrolase</keyword>
<feature type="transmembrane region" description="Helical" evidence="2">
    <location>
        <begin position="41"/>
        <end position="59"/>
    </location>
</feature>
<evidence type="ECO:0000313" key="4">
    <source>
        <dbReference type="EMBL" id="CBL18361.1"/>
    </source>
</evidence>
<dbReference type="Gene3D" id="3.30.1380.10">
    <property type="match status" value="1"/>
</dbReference>
<dbReference type="InterPro" id="IPR003709">
    <property type="entry name" value="VanY-like_core_dom"/>
</dbReference>
<evidence type="ECO:0000259" key="3">
    <source>
        <dbReference type="Pfam" id="PF02557"/>
    </source>
</evidence>
<keyword evidence="5" id="KW-1185">Reference proteome</keyword>
<dbReference type="InterPro" id="IPR058193">
    <property type="entry name" value="VanY/YodJ_core_dom"/>
</dbReference>
<gene>
    <name evidence="4" type="ordered locus">RUM_23700</name>
</gene>
<dbReference type="HOGENOM" id="CLU_054193_2_1_9"/>
<evidence type="ECO:0000256" key="2">
    <source>
        <dbReference type="SAM" id="Phobius"/>
    </source>
</evidence>
<dbReference type="GO" id="GO:0004180">
    <property type="term" value="F:carboxypeptidase activity"/>
    <property type="evidence" value="ECO:0007669"/>
    <property type="project" value="UniProtKB-KW"/>
</dbReference>
<keyword evidence="2" id="KW-0472">Membrane</keyword>
<dbReference type="InterPro" id="IPR009045">
    <property type="entry name" value="Zn_M74/Hedgehog-like"/>
</dbReference>
<accession>D4LFG6</accession>
<dbReference type="PANTHER" id="PTHR34385:SF1">
    <property type="entry name" value="PEPTIDOGLYCAN L-ALANYL-D-GLUTAMATE ENDOPEPTIDASE CWLK"/>
    <property type="match status" value="1"/>
</dbReference>
<reference evidence="4" key="1">
    <citation type="submission" date="2010-03" db="EMBL/GenBank/DDBJ databases">
        <title>The genome sequence of Ruminococcus sp. 18P13.</title>
        <authorList>
            <consortium name="metaHIT consortium -- http://www.metahit.eu/"/>
            <person name="Pajon A."/>
            <person name="Turner K."/>
            <person name="Parkhill J."/>
            <person name="Bernalier A."/>
        </authorList>
    </citation>
    <scope>NUCLEOTIDE SEQUENCE [LARGE SCALE GENOMIC DNA]</scope>
    <source>
        <strain evidence="4">Type strain: 18P13</strain>
    </source>
</reference>
<dbReference type="KEGG" id="rch:RUM_23700"/>
<feature type="compositionally biased region" description="Acidic residues" evidence="1">
    <location>
        <begin position="361"/>
        <end position="374"/>
    </location>
</feature>
<dbReference type="Gene3D" id="3.30.200.180">
    <property type="match status" value="1"/>
</dbReference>
<keyword evidence="4" id="KW-0121">Carboxypeptidase</keyword>
<evidence type="ECO:0000256" key="1">
    <source>
        <dbReference type="SAM" id="MobiDB-lite"/>
    </source>
</evidence>
<reference evidence="4" key="2">
    <citation type="submission" date="2010-03" db="EMBL/GenBank/DDBJ databases">
        <authorList>
            <person name="Pajon A."/>
        </authorList>
    </citation>
    <scope>NUCLEOTIDE SEQUENCE</scope>
    <source>
        <strain evidence="4">Type strain: 18P13</strain>
    </source>
</reference>
<sequence>MCTCPQNRLHAVKGASGNATINMDAYTGTNAKELRKSPKGFITLVLSMVVVLGAAYGLTKINNSFQDIKGQNAGDSQVVVTTPTASPNDPNAVIYSSENIANTALQAGDLILVNNDVKYTEGQDTDELVSIYDNKNDAYYVSSIELQLRKRCVVAWNKLMNDFRAATGLDNIQVVTGYRTEEMQQELYNKNKASGNVSKPGYSEHQTGLALNVNLFYSKYSEEFTGEGDYAWVDEHCAEYGFIPRYQASKESETGIGAETGHYRYVGIPHATYMMEQKLCLEEYIRQLYNYTYEGEHLKLQTGDGKQYEVYTVPADLTNTSTSVPVPADLDYTISGNNQDAFIVTVELKDTGSTSVATEPATEEPTDPADTPAE</sequence>
<dbReference type="BioCyc" id="RCHA213810:RUM_RS12255-MONOMER"/>
<dbReference type="OrthoDB" id="9792074at2"/>
<dbReference type="SUPFAM" id="SSF55166">
    <property type="entry name" value="Hedgehog/DD-peptidase"/>
    <property type="match status" value="1"/>
</dbReference>
<keyword evidence="2" id="KW-1133">Transmembrane helix</keyword>
<evidence type="ECO:0000313" key="5">
    <source>
        <dbReference type="Proteomes" id="UP000007054"/>
    </source>
</evidence>
<protein>
    <submittedName>
        <fullName evidence="4">D-alanyl-D-alanine carboxypeptidase</fullName>
    </submittedName>
</protein>
<dbReference type="InterPro" id="IPR052179">
    <property type="entry name" value="DD-CPase-like"/>
</dbReference>
<keyword evidence="4" id="KW-0645">Protease</keyword>
<dbReference type="AlphaFoldDB" id="D4LFG6"/>
<dbReference type="EMBL" id="FP929052">
    <property type="protein sequence ID" value="CBL18361.1"/>
    <property type="molecule type" value="Genomic_DNA"/>
</dbReference>
<name>D4LFG6_RUMC1</name>
<dbReference type="Proteomes" id="UP000007054">
    <property type="component" value="Chromosome"/>
</dbReference>
<proteinExistence type="predicted"/>
<dbReference type="PATRIC" id="fig|213810.4.peg.2261"/>
<keyword evidence="2" id="KW-0812">Transmembrane</keyword>
<feature type="region of interest" description="Disordered" evidence="1">
    <location>
        <begin position="352"/>
        <end position="374"/>
    </location>
</feature>
<dbReference type="PANTHER" id="PTHR34385">
    <property type="entry name" value="D-ALANYL-D-ALANINE CARBOXYPEPTIDASE"/>
    <property type="match status" value="1"/>
</dbReference>
<dbReference type="CDD" id="cd14852">
    <property type="entry name" value="LD-carboxypeptidase"/>
    <property type="match status" value="1"/>
</dbReference>
<dbReference type="Pfam" id="PF02557">
    <property type="entry name" value="VanY"/>
    <property type="match status" value="1"/>
</dbReference>